<feature type="domain" description="DNA mismatch repair proteins mutS family" evidence="4">
    <location>
        <begin position="370"/>
        <end position="386"/>
    </location>
</feature>
<dbReference type="Proteomes" id="UP000184080">
    <property type="component" value="Unassembled WGS sequence"/>
</dbReference>
<dbReference type="PANTHER" id="PTHR11361">
    <property type="entry name" value="DNA MISMATCH REPAIR PROTEIN MUTS FAMILY MEMBER"/>
    <property type="match status" value="1"/>
</dbReference>
<dbReference type="GO" id="GO:0140664">
    <property type="term" value="F:ATP-dependent DNA damage sensor activity"/>
    <property type="evidence" value="ECO:0007669"/>
    <property type="project" value="InterPro"/>
</dbReference>
<protein>
    <submittedName>
        <fullName evidence="5">MutS domain V</fullName>
    </submittedName>
</protein>
<dbReference type="SMART" id="SM00534">
    <property type="entry name" value="MUTSac"/>
    <property type="match status" value="1"/>
</dbReference>
<dbReference type="InterPro" id="IPR045076">
    <property type="entry name" value="MutS"/>
</dbReference>
<evidence type="ECO:0000256" key="2">
    <source>
        <dbReference type="ARBA" id="ARBA00022840"/>
    </source>
</evidence>
<gene>
    <name evidence="5" type="ORF">SAMN05444401_2040</name>
</gene>
<dbReference type="OrthoDB" id="9777812at2"/>
<dbReference type="EMBL" id="FQZO01000002">
    <property type="protein sequence ID" value="SHJ00070.1"/>
    <property type="molecule type" value="Genomic_DNA"/>
</dbReference>
<keyword evidence="3" id="KW-0238">DNA-binding</keyword>
<proteinExistence type="predicted"/>
<dbReference type="STRING" id="1121298.SAMN05444401_2040"/>
<dbReference type="InterPro" id="IPR000432">
    <property type="entry name" value="DNA_mismatch_repair_MutS_C"/>
</dbReference>
<dbReference type="InterPro" id="IPR036187">
    <property type="entry name" value="DNA_mismatch_repair_MutS_sf"/>
</dbReference>
<evidence type="ECO:0000256" key="3">
    <source>
        <dbReference type="ARBA" id="ARBA00023125"/>
    </source>
</evidence>
<dbReference type="RefSeq" id="WP_083599822.1">
    <property type="nucleotide sequence ID" value="NZ_FQZO01000002.1"/>
</dbReference>
<dbReference type="InterPro" id="IPR027417">
    <property type="entry name" value="P-loop_NTPase"/>
</dbReference>
<sequence>MKDYFMKFISPSVLNQIGFNFIMDEFAPITPYGLNIKNSLTIYKPGEEDKLQHEFLILEKLIKDMGQKEKEYNDLKLCLMKFKDISGSIKRCINNNILDEVELFEIKNLCINLTNFQGLCMDIKLKKIIPTLKLNDIHPVLKLLDPEDKKLPTFFIYDAYSSTLKDIRERKKSIENKMFTSSPKELESLKALRLNIVNEELQEELKVKEYLSNMLNKYIEDIIENLKSLAEVDILLAKGELAIKYGGRKPELSNDLIIHMDSALNPYIAKILDSKGRTFTKLCIELNQGSTVITGANMGGKTVALKTLILNILLVHFGFFPFCKSLKLCLFNFVYFSSEDKQNLSKGLSSFGGEIMELNEVLNEADKGRALIVLDEFARGTNPKEGAILCSSVTSYMNKLNSIAVIATHYHGIAKEGICHYQCIGLKKADFNTLNNKLKTSREDSIEIIQEYMDFNLEKVSASSEVPKDALNICKLLNFKKEIVESAVKLYEKGD</sequence>
<dbReference type="GO" id="GO:0006298">
    <property type="term" value="P:mismatch repair"/>
    <property type="evidence" value="ECO:0007669"/>
    <property type="project" value="InterPro"/>
</dbReference>
<keyword evidence="2" id="KW-0067">ATP-binding</keyword>
<dbReference type="GO" id="GO:0030983">
    <property type="term" value="F:mismatched DNA binding"/>
    <property type="evidence" value="ECO:0007669"/>
    <property type="project" value="InterPro"/>
</dbReference>
<dbReference type="PROSITE" id="PS00486">
    <property type="entry name" value="DNA_MISMATCH_REPAIR_2"/>
    <property type="match status" value="1"/>
</dbReference>
<dbReference type="SUPFAM" id="SSF52540">
    <property type="entry name" value="P-loop containing nucleoside triphosphate hydrolases"/>
    <property type="match status" value="1"/>
</dbReference>
<dbReference type="SUPFAM" id="SSF48334">
    <property type="entry name" value="DNA repair protein MutS, domain III"/>
    <property type="match status" value="1"/>
</dbReference>
<organism evidence="5 6">
    <name type="scientific">Clostridium amylolyticum</name>
    <dbReference type="NCBI Taxonomy" id="1121298"/>
    <lineage>
        <taxon>Bacteria</taxon>
        <taxon>Bacillati</taxon>
        <taxon>Bacillota</taxon>
        <taxon>Clostridia</taxon>
        <taxon>Eubacteriales</taxon>
        <taxon>Clostridiaceae</taxon>
        <taxon>Clostridium</taxon>
    </lineage>
</organism>
<keyword evidence="1" id="KW-0547">Nucleotide-binding</keyword>
<dbReference type="AlphaFoldDB" id="A0A1M6FQT4"/>
<evidence type="ECO:0000256" key="1">
    <source>
        <dbReference type="ARBA" id="ARBA00022741"/>
    </source>
</evidence>
<dbReference type="Gene3D" id="3.40.50.300">
    <property type="entry name" value="P-loop containing nucleotide triphosphate hydrolases"/>
    <property type="match status" value="1"/>
</dbReference>
<keyword evidence="6" id="KW-1185">Reference proteome</keyword>
<name>A0A1M6FQT4_9CLOT</name>
<accession>A0A1M6FQT4</accession>
<dbReference type="GO" id="GO:0005524">
    <property type="term" value="F:ATP binding"/>
    <property type="evidence" value="ECO:0007669"/>
    <property type="project" value="UniProtKB-KW"/>
</dbReference>
<evidence type="ECO:0000313" key="5">
    <source>
        <dbReference type="EMBL" id="SHJ00070.1"/>
    </source>
</evidence>
<evidence type="ECO:0000259" key="4">
    <source>
        <dbReference type="PROSITE" id="PS00486"/>
    </source>
</evidence>
<dbReference type="PANTHER" id="PTHR11361:SF14">
    <property type="entry name" value="DNA MISMATCH REPAIR PROTEIN MUTS, TYPE 2"/>
    <property type="match status" value="1"/>
</dbReference>
<evidence type="ECO:0000313" key="6">
    <source>
        <dbReference type="Proteomes" id="UP000184080"/>
    </source>
</evidence>
<reference evidence="5 6" key="1">
    <citation type="submission" date="2016-11" db="EMBL/GenBank/DDBJ databases">
        <authorList>
            <person name="Jaros S."/>
            <person name="Januszkiewicz K."/>
            <person name="Wedrychowicz H."/>
        </authorList>
    </citation>
    <scope>NUCLEOTIDE SEQUENCE [LARGE SCALE GENOMIC DNA]</scope>
    <source>
        <strain evidence="5 6">DSM 21864</strain>
    </source>
</reference>
<dbReference type="Pfam" id="PF00488">
    <property type="entry name" value="MutS_V"/>
    <property type="match status" value="1"/>
</dbReference>